<evidence type="ECO:0000256" key="5">
    <source>
        <dbReference type="ARBA" id="ARBA00022519"/>
    </source>
</evidence>
<evidence type="ECO:0000313" key="12">
    <source>
        <dbReference type="Proteomes" id="UP000256379"/>
    </source>
</evidence>
<sequence length="137" mass="15082">MKKSVSQTYNKRIFAWFFLLLAIALEVSALALLKVIPLWLESIGTNGIVTLFGLEISTTMIAKVNLLFMIAISYYCMSLALRKIALGVAYSTWEIVGLIGVLLISFVFFDPSLSVQQYIGIGVGFVGIICVILGEEH</sequence>
<dbReference type="GO" id="GO:0031460">
    <property type="term" value="P:glycine betaine transport"/>
    <property type="evidence" value="ECO:0007669"/>
    <property type="project" value="TreeGrafter"/>
</dbReference>
<comment type="similarity">
    <text evidence="9">Belongs to the drug/metabolite transporter (DMT) superfamily. Small multidrug resistance (SMR) (TC 2.A.7.1) family.</text>
</comment>
<comment type="subcellular location">
    <subcellularLocation>
        <location evidence="1">Cell inner membrane</location>
        <topology evidence="1">Multi-pass membrane protein</topology>
    </subcellularLocation>
    <subcellularLocation>
        <location evidence="9">Cell membrane</location>
        <topology evidence="9">Multi-pass membrane protein</topology>
    </subcellularLocation>
</comment>
<dbReference type="Pfam" id="PF00893">
    <property type="entry name" value="Multi_Drug_Res"/>
    <property type="match status" value="1"/>
</dbReference>
<dbReference type="Proteomes" id="UP000256379">
    <property type="component" value="Unassembled WGS sequence"/>
</dbReference>
<dbReference type="InterPro" id="IPR045324">
    <property type="entry name" value="Small_multidrug_res"/>
</dbReference>
<evidence type="ECO:0000256" key="1">
    <source>
        <dbReference type="ARBA" id="ARBA00004429"/>
    </source>
</evidence>
<dbReference type="PANTHER" id="PTHR30561">
    <property type="entry name" value="SMR FAMILY PROTON-DEPENDENT DRUG EFFLUX TRANSPORTER SUGE"/>
    <property type="match status" value="1"/>
</dbReference>
<dbReference type="Gene3D" id="1.10.3730.20">
    <property type="match status" value="1"/>
</dbReference>
<reference evidence="11 12" key="1">
    <citation type="submission" date="2018-04" db="EMBL/GenBank/DDBJ databases">
        <title>Novel Campyloabacter and Helicobacter Species and Strains.</title>
        <authorList>
            <person name="Mannion A.J."/>
            <person name="Shen Z."/>
            <person name="Fox J.G."/>
        </authorList>
    </citation>
    <scope>NUCLEOTIDE SEQUENCE [LARGE SCALE GENOMIC DNA]</scope>
    <source>
        <strain evidence="11 12">MIT 17-337</strain>
    </source>
</reference>
<evidence type="ECO:0000256" key="10">
    <source>
        <dbReference type="SAM" id="Phobius"/>
    </source>
</evidence>
<dbReference type="SUPFAM" id="SSF103481">
    <property type="entry name" value="Multidrug resistance efflux transporter EmrE"/>
    <property type="match status" value="1"/>
</dbReference>
<evidence type="ECO:0000256" key="4">
    <source>
        <dbReference type="ARBA" id="ARBA00022475"/>
    </source>
</evidence>
<feature type="transmembrane region" description="Helical" evidence="10">
    <location>
        <begin position="84"/>
        <end position="109"/>
    </location>
</feature>
<name>A0A3D8IHH5_9HELI</name>
<evidence type="ECO:0000256" key="6">
    <source>
        <dbReference type="ARBA" id="ARBA00022692"/>
    </source>
</evidence>
<gene>
    <name evidence="11" type="ORF">CQA53_08070</name>
</gene>
<dbReference type="InterPro" id="IPR000390">
    <property type="entry name" value="Small_drug/metabolite_transptr"/>
</dbReference>
<dbReference type="GO" id="GO:1903711">
    <property type="term" value="P:spermidine transmembrane transport"/>
    <property type="evidence" value="ECO:0007669"/>
    <property type="project" value="TreeGrafter"/>
</dbReference>
<dbReference type="GO" id="GO:0015220">
    <property type="term" value="F:choline transmembrane transporter activity"/>
    <property type="evidence" value="ECO:0007669"/>
    <property type="project" value="TreeGrafter"/>
</dbReference>
<keyword evidence="4" id="KW-1003">Cell membrane</keyword>
<dbReference type="RefSeq" id="WP_115543500.1">
    <property type="nucleotide sequence ID" value="NZ_NXLQ01000021.1"/>
</dbReference>
<dbReference type="GO" id="GO:0005886">
    <property type="term" value="C:plasma membrane"/>
    <property type="evidence" value="ECO:0007669"/>
    <property type="project" value="UniProtKB-SubCell"/>
</dbReference>
<feature type="transmembrane region" description="Helical" evidence="10">
    <location>
        <begin position="115"/>
        <end position="134"/>
    </location>
</feature>
<evidence type="ECO:0000313" key="11">
    <source>
        <dbReference type="EMBL" id="RDU64031.1"/>
    </source>
</evidence>
<accession>A0A3D8IHH5</accession>
<organism evidence="11 12">
    <name type="scientific">Helicobacter didelphidarum</name>
    <dbReference type="NCBI Taxonomy" id="2040648"/>
    <lineage>
        <taxon>Bacteria</taxon>
        <taxon>Pseudomonadati</taxon>
        <taxon>Campylobacterota</taxon>
        <taxon>Epsilonproteobacteria</taxon>
        <taxon>Campylobacterales</taxon>
        <taxon>Helicobacteraceae</taxon>
        <taxon>Helicobacter</taxon>
    </lineage>
</organism>
<keyword evidence="12" id="KW-1185">Reference proteome</keyword>
<evidence type="ECO:0000256" key="2">
    <source>
        <dbReference type="ARBA" id="ARBA00011358"/>
    </source>
</evidence>
<dbReference type="GO" id="GO:0015199">
    <property type="term" value="F:amino-acid betaine transmembrane transporter activity"/>
    <property type="evidence" value="ECO:0007669"/>
    <property type="project" value="TreeGrafter"/>
</dbReference>
<dbReference type="PANTHER" id="PTHR30561:SF2">
    <property type="entry name" value="SPERMIDINE EXPORT PROTEIN MDTJ"/>
    <property type="match status" value="1"/>
</dbReference>
<keyword evidence="8 10" id="KW-0472">Membrane</keyword>
<comment type="subunit">
    <text evidence="2">Forms a complex with MdtI.</text>
</comment>
<dbReference type="InterPro" id="IPR037185">
    <property type="entry name" value="EmrE-like"/>
</dbReference>
<evidence type="ECO:0000256" key="9">
    <source>
        <dbReference type="RuleBase" id="RU003942"/>
    </source>
</evidence>
<evidence type="ECO:0000256" key="3">
    <source>
        <dbReference type="ARBA" id="ARBA00021112"/>
    </source>
</evidence>
<dbReference type="GO" id="GO:0015297">
    <property type="term" value="F:antiporter activity"/>
    <property type="evidence" value="ECO:0007669"/>
    <property type="project" value="TreeGrafter"/>
</dbReference>
<feature type="transmembrane region" description="Helical" evidence="10">
    <location>
        <begin position="49"/>
        <end position="72"/>
    </location>
</feature>
<keyword evidence="7 10" id="KW-1133">Transmembrane helix</keyword>
<keyword evidence="5" id="KW-0997">Cell inner membrane</keyword>
<keyword evidence="6 9" id="KW-0812">Transmembrane</keyword>
<proteinExistence type="inferred from homology"/>
<evidence type="ECO:0000256" key="8">
    <source>
        <dbReference type="ARBA" id="ARBA00023136"/>
    </source>
</evidence>
<comment type="caution">
    <text evidence="11">The sequence shown here is derived from an EMBL/GenBank/DDBJ whole genome shotgun (WGS) entry which is preliminary data.</text>
</comment>
<evidence type="ECO:0000256" key="7">
    <source>
        <dbReference type="ARBA" id="ARBA00022989"/>
    </source>
</evidence>
<dbReference type="OrthoDB" id="5325642at2"/>
<dbReference type="AlphaFoldDB" id="A0A3D8IHH5"/>
<dbReference type="EMBL" id="NXLQ01000021">
    <property type="protein sequence ID" value="RDU64031.1"/>
    <property type="molecule type" value="Genomic_DNA"/>
</dbReference>
<protein>
    <recommendedName>
        <fullName evidence="3">Spermidine export protein MdtJ</fullName>
    </recommendedName>
</protein>